<evidence type="ECO:0000313" key="2">
    <source>
        <dbReference type="EMBL" id="MDQ0156060.1"/>
    </source>
</evidence>
<dbReference type="InterPro" id="IPR027275">
    <property type="entry name" value="PRC-brl_dom"/>
</dbReference>
<dbReference type="Gene3D" id="2.30.30.240">
    <property type="entry name" value="PRC-barrel domain"/>
    <property type="match status" value="2"/>
</dbReference>
<dbReference type="Proteomes" id="UP001231362">
    <property type="component" value="Unassembled WGS sequence"/>
</dbReference>
<comment type="caution">
    <text evidence="2">The sequence shown here is derived from an EMBL/GenBank/DDBJ whole genome shotgun (WGS) entry which is preliminary data.</text>
</comment>
<gene>
    <name evidence="2" type="ORF">J2S07_002378</name>
</gene>
<reference evidence="2 3" key="1">
    <citation type="submission" date="2023-07" db="EMBL/GenBank/DDBJ databases">
        <title>Genomic Encyclopedia of Type Strains, Phase IV (KMG-IV): sequencing the most valuable type-strain genomes for metagenomic binning, comparative biology and taxonomic classification.</title>
        <authorList>
            <person name="Goeker M."/>
        </authorList>
    </citation>
    <scope>NUCLEOTIDE SEQUENCE [LARGE SCALE GENOMIC DNA]</scope>
    <source>
        <strain evidence="2 3">DSM 23948</strain>
    </source>
</reference>
<evidence type="ECO:0000313" key="3">
    <source>
        <dbReference type="Proteomes" id="UP001231362"/>
    </source>
</evidence>
<accession>A0ABT9V5E8</accession>
<dbReference type="InterPro" id="IPR011033">
    <property type="entry name" value="PRC_barrel-like_sf"/>
</dbReference>
<dbReference type="Pfam" id="PF05239">
    <property type="entry name" value="PRC"/>
    <property type="match status" value="2"/>
</dbReference>
<evidence type="ECO:0000259" key="1">
    <source>
        <dbReference type="Pfam" id="PF05239"/>
    </source>
</evidence>
<sequence>MRTFSLLKGLPVYVKDTGEKLGEVFDLCLSDCGRVQGLILRNGAILKKSSFIRVEDVSAFGIDGVMLETASIAKPLQSDMYQMFEGKEKLIGKPLLSSEGEHLGLLNDVYFHEELGTIVGYECSDGFFADITEGKRIIKTNEPPTIGKDAIIVSINH</sequence>
<name>A0ABT9V5E8_9BACL</name>
<dbReference type="SUPFAM" id="SSF50346">
    <property type="entry name" value="PRC-barrel domain"/>
    <property type="match status" value="2"/>
</dbReference>
<feature type="domain" description="PRC-barrel" evidence="1">
    <location>
        <begin position="89"/>
        <end position="154"/>
    </location>
</feature>
<dbReference type="RefSeq" id="WP_307150584.1">
    <property type="nucleotide sequence ID" value="NZ_JAUSTU010000010.1"/>
</dbReference>
<keyword evidence="3" id="KW-1185">Reference proteome</keyword>
<protein>
    <submittedName>
        <fullName evidence="2">Uncharacterized protein YrrD</fullName>
    </submittedName>
</protein>
<organism evidence="2 3">
    <name type="scientific">Anoxybacillus andreesenii</name>
    <dbReference type="NCBI Taxonomy" id="1325932"/>
    <lineage>
        <taxon>Bacteria</taxon>
        <taxon>Bacillati</taxon>
        <taxon>Bacillota</taxon>
        <taxon>Bacilli</taxon>
        <taxon>Bacillales</taxon>
        <taxon>Anoxybacillaceae</taxon>
        <taxon>Anoxybacillus</taxon>
    </lineage>
</organism>
<feature type="domain" description="PRC-barrel" evidence="1">
    <location>
        <begin position="4"/>
        <end position="46"/>
    </location>
</feature>
<proteinExistence type="predicted"/>
<dbReference type="EMBL" id="JAUSTU010000010">
    <property type="protein sequence ID" value="MDQ0156060.1"/>
    <property type="molecule type" value="Genomic_DNA"/>
</dbReference>